<dbReference type="OMA" id="HTIFSAT"/>
<dbReference type="PANTHER" id="PTHR31389:SF4">
    <property type="entry name" value="LD39211P"/>
    <property type="match status" value="1"/>
</dbReference>
<gene>
    <name evidence="1" type="ORF">Tcan_14465</name>
</gene>
<dbReference type="OrthoDB" id="5787372at2759"/>
<sequence>MTDLNIPVALSGETSHTIFSATDPNMYDFLPMADQLRELEMFETTSLWIGTKEMKEKILANLIRCALIKNCISPVNAKRACNMQKLRERQYADCHRHDQSAMNIILGHYTKYRAQKYHFEHRQWFVERGGVPTNKNVIARLTSIPTSPLTNVDSLRSSTVSDSRH</sequence>
<protein>
    <submittedName>
        <fullName evidence="1">Uncharacterized protein</fullName>
    </submittedName>
</protein>
<name>A0A0B2VJH8_TOXCA</name>
<reference evidence="1 2" key="1">
    <citation type="submission" date="2014-11" db="EMBL/GenBank/DDBJ databases">
        <title>Genetic blueprint of the zoonotic pathogen Toxocara canis.</title>
        <authorList>
            <person name="Zhu X.-Q."/>
            <person name="Korhonen P.K."/>
            <person name="Cai H."/>
            <person name="Young N.D."/>
            <person name="Nejsum P."/>
            <person name="von Samson-Himmelstjerna G."/>
            <person name="Boag P.R."/>
            <person name="Tan P."/>
            <person name="Li Q."/>
            <person name="Min J."/>
            <person name="Yang Y."/>
            <person name="Wang X."/>
            <person name="Fang X."/>
            <person name="Hall R.S."/>
            <person name="Hofmann A."/>
            <person name="Sternberg P.W."/>
            <person name="Jex A.R."/>
            <person name="Gasser R.B."/>
        </authorList>
    </citation>
    <scope>NUCLEOTIDE SEQUENCE [LARGE SCALE GENOMIC DNA]</scope>
    <source>
        <strain evidence="1">PN_DK_2014</strain>
    </source>
</reference>
<dbReference type="PANTHER" id="PTHR31389">
    <property type="entry name" value="LD39211P"/>
    <property type="match status" value="1"/>
</dbReference>
<dbReference type="AlphaFoldDB" id="A0A0B2VJH8"/>
<evidence type="ECO:0000313" key="1">
    <source>
        <dbReference type="EMBL" id="KHN81554.1"/>
    </source>
</evidence>
<comment type="caution">
    <text evidence="1">The sequence shown here is derived from an EMBL/GenBank/DDBJ whole genome shotgun (WGS) entry which is preliminary data.</text>
</comment>
<keyword evidence="2" id="KW-1185">Reference proteome</keyword>
<organism evidence="1 2">
    <name type="scientific">Toxocara canis</name>
    <name type="common">Canine roundworm</name>
    <dbReference type="NCBI Taxonomy" id="6265"/>
    <lineage>
        <taxon>Eukaryota</taxon>
        <taxon>Metazoa</taxon>
        <taxon>Ecdysozoa</taxon>
        <taxon>Nematoda</taxon>
        <taxon>Chromadorea</taxon>
        <taxon>Rhabditida</taxon>
        <taxon>Spirurina</taxon>
        <taxon>Ascaridomorpha</taxon>
        <taxon>Ascaridoidea</taxon>
        <taxon>Toxocaridae</taxon>
        <taxon>Toxocara</taxon>
    </lineage>
</organism>
<proteinExistence type="predicted"/>
<evidence type="ECO:0000313" key="2">
    <source>
        <dbReference type="Proteomes" id="UP000031036"/>
    </source>
</evidence>
<accession>A0A0B2VJH8</accession>
<dbReference type="EMBL" id="JPKZ01001493">
    <property type="protein sequence ID" value="KHN81554.1"/>
    <property type="molecule type" value="Genomic_DNA"/>
</dbReference>
<dbReference type="Proteomes" id="UP000031036">
    <property type="component" value="Unassembled WGS sequence"/>
</dbReference>